<proteinExistence type="predicted"/>
<evidence type="ECO:0000313" key="1">
    <source>
        <dbReference type="EMBL" id="KDS57049.1"/>
    </source>
</evidence>
<dbReference type="EMBL" id="JNHN01000089">
    <property type="protein sequence ID" value="KDS57049.1"/>
    <property type="molecule type" value="Genomic_DNA"/>
</dbReference>
<evidence type="ECO:0000313" key="2">
    <source>
        <dbReference type="Proteomes" id="UP000028013"/>
    </source>
</evidence>
<dbReference type="Proteomes" id="UP000028013">
    <property type="component" value="Unassembled WGS sequence"/>
</dbReference>
<gene>
    <name evidence="1" type="ORF">M094_3907</name>
</gene>
<organism evidence="1 2">
    <name type="scientific">Bacteroides uniformis str. 3978 T3 ii</name>
    <dbReference type="NCBI Taxonomy" id="1339349"/>
    <lineage>
        <taxon>Bacteria</taxon>
        <taxon>Pseudomonadati</taxon>
        <taxon>Bacteroidota</taxon>
        <taxon>Bacteroidia</taxon>
        <taxon>Bacteroidales</taxon>
        <taxon>Bacteroidaceae</taxon>
        <taxon>Bacteroides</taxon>
    </lineage>
</organism>
<protein>
    <submittedName>
        <fullName evidence="1">Uncharacterized protein</fullName>
    </submittedName>
</protein>
<name>A0A078S4R5_BACUN</name>
<dbReference type="AlphaFoldDB" id="A0A078S4R5"/>
<accession>A0A078S4R5</accession>
<sequence>MDLKCFDTETFFADRGKLLEFLHGGFLFDYYYS</sequence>
<reference evidence="1 2" key="1">
    <citation type="submission" date="2014-04" db="EMBL/GenBank/DDBJ databases">
        <authorList>
            <person name="Sears C."/>
            <person name="Carroll K."/>
            <person name="Sack B.R."/>
            <person name="Qadri F."/>
            <person name="Myers L.L."/>
            <person name="Chung G.-T."/>
            <person name="Escheverria P."/>
            <person name="Fraser C.M."/>
            <person name="Sadzewicz L."/>
            <person name="Shefchek K.A."/>
            <person name="Tallon L."/>
            <person name="Das S.P."/>
            <person name="Daugherty S."/>
            <person name="Mongodin E.F."/>
        </authorList>
    </citation>
    <scope>NUCLEOTIDE SEQUENCE [LARGE SCALE GENOMIC DNA]</scope>
    <source>
        <strain evidence="1 2">3978 T3 ii</strain>
    </source>
</reference>
<feature type="non-terminal residue" evidence="1">
    <location>
        <position position="33"/>
    </location>
</feature>
<comment type="caution">
    <text evidence="1">The sequence shown here is derived from an EMBL/GenBank/DDBJ whole genome shotgun (WGS) entry which is preliminary data.</text>
</comment>